<proteinExistence type="predicted"/>
<organism evidence="1 2">
    <name type="scientific">Smittium mucronatum</name>
    <dbReference type="NCBI Taxonomy" id="133383"/>
    <lineage>
        <taxon>Eukaryota</taxon>
        <taxon>Fungi</taxon>
        <taxon>Fungi incertae sedis</taxon>
        <taxon>Zoopagomycota</taxon>
        <taxon>Kickxellomycotina</taxon>
        <taxon>Harpellomycetes</taxon>
        <taxon>Harpellales</taxon>
        <taxon>Legeriomycetaceae</taxon>
        <taxon>Smittium</taxon>
    </lineage>
</organism>
<gene>
    <name evidence="1" type="ORF">AYI68_g4039</name>
</gene>
<sequence>MEQDAASQNPVTQDQFKLLTETVQQLLKEKEHGLEPEDPYFNTRIPTALSQAIRLIEYYFYYRVQENSGLDTFLDPESMFLNTMRALLTDLEAKVTQYRLENPFIGFKAPCKSHPASRI</sequence>
<dbReference type="EMBL" id="LSSL01002114">
    <property type="protein sequence ID" value="OLY81851.1"/>
    <property type="molecule type" value="Genomic_DNA"/>
</dbReference>
<dbReference type="AlphaFoldDB" id="A0A1R0GY75"/>
<keyword evidence="2" id="KW-1185">Reference proteome</keyword>
<evidence type="ECO:0000313" key="1">
    <source>
        <dbReference type="EMBL" id="OLY81851.1"/>
    </source>
</evidence>
<comment type="caution">
    <text evidence="1">The sequence shown here is derived from an EMBL/GenBank/DDBJ whole genome shotgun (WGS) entry which is preliminary data.</text>
</comment>
<protein>
    <submittedName>
        <fullName evidence="1">Uncharacterized protein</fullName>
    </submittedName>
</protein>
<dbReference type="OrthoDB" id="5545891at2759"/>
<reference evidence="1 2" key="1">
    <citation type="journal article" date="2016" name="Mol. Biol. Evol.">
        <title>Genome-Wide Survey of Gut Fungi (Harpellales) Reveals the First Horizontally Transferred Ubiquitin Gene from a Mosquito Host.</title>
        <authorList>
            <person name="Wang Y."/>
            <person name="White M.M."/>
            <person name="Kvist S."/>
            <person name="Moncalvo J.M."/>
        </authorList>
    </citation>
    <scope>NUCLEOTIDE SEQUENCE [LARGE SCALE GENOMIC DNA]</scope>
    <source>
        <strain evidence="1 2">ALG-7-W6</strain>
    </source>
</reference>
<evidence type="ECO:0000313" key="2">
    <source>
        <dbReference type="Proteomes" id="UP000187455"/>
    </source>
</evidence>
<dbReference type="Proteomes" id="UP000187455">
    <property type="component" value="Unassembled WGS sequence"/>
</dbReference>
<name>A0A1R0GY75_9FUNG</name>
<accession>A0A1R0GY75</accession>